<dbReference type="OrthoDB" id="25148at2"/>
<sequence>MPRLLIAFLLLLVSCAPRSSSPPLNTAIIQGPVGFYPSQPGLDWIYLPLRASTSDPPLRLSVIGPASFEGQPAIRYRLSGRGLERSYYRQVDAGGVRLLGIEDYDKIQVARYTPPIQEYPPEASFAVGARWGGQTREVIELRLNNQTTRVSDRLLEYSYTVLGRSNVSVPAGNFEVYRIGVEYRDPRNPSLRENFEVWFFPGVGEVFTSMNFAEQGGLALVDRNFR</sequence>
<dbReference type="EMBL" id="QWKZ01000019">
    <property type="protein sequence ID" value="RIH87697.1"/>
    <property type="molecule type" value="Genomic_DNA"/>
</dbReference>
<dbReference type="Gene3D" id="2.40.360.20">
    <property type="match status" value="1"/>
</dbReference>
<evidence type="ECO:0000256" key="1">
    <source>
        <dbReference type="SAM" id="SignalP"/>
    </source>
</evidence>
<dbReference type="Proteomes" id="UP000265800">
    <property type="component" value="Unassembled WGS sequence"/>
</dbReference>
<feature type="signal peptide" evidence="1">
    <location>
        <begin position="1"/>
        <end position="19"/>
    </location>
</feature>
<evidence type="ECO:0008006" key="4">
    <source>
        <dbReference type="Google" id="ProtNLM"/>
    </source>
</evidence>
<dbReference type="AlphaFoldDB" id="A0A399ESQ2"/>
<reference evidence="2 3" key="1">
    <citation type="submission" date="2018-08" db="EMBL/GenBank/DDBJ databases">
        <title>Meiothermus luteus KCTC 52599 genome sequencing project.</title>
        <authorList>
            <person name="Da Costa M.S."/>
            <person name="Albuquerque L."/>
            <person name="Raposo P."/>
            <person name="Froufe H.J.C."/>
            <person name="Barroso C.S."/>
            <person name="Egas C."/>
        </authorList>
    </citation>
    <scope>NUCLEOTIDE SEQUENCE [LARGE SCALE GENOMIC DNA]</scope>
    <source>
        <strain evidence="2 3">KCTC 52599</strain>
    </source>
</reference>
<protein>
    <recommendedName>
        <fullName evidence="4">Lipoprotein</fullName>
    </recommendedName>
</protein>
<dbReference type="RefSeq" id="WP_119359526.1">
    <property type="nucleotide sequence ID" value="NZ_QWKZ01000019.1"/>
</dbReference>
<keyword evidence="3" id="KW-1185">Reference proteome</keyword>
<dbReference type="PROSITE" id="PS51257">
    <property type="entry name" value="PROKAR_LIPOPROTEIN"/>
    <property type="match status" value="1"/>
</dbReference>
<proteinExistence type="predicted"/>
<feature type="chain" id="PRO_5017319289" description="Lipoprotein" evidence="1">
    <location>
        <begin position="20"/>
        <end position="226"/>
    </location>
</feature>
<accession>A0A399ESQ2</accession>
<organism evidence="2 3">
    <name type="scientific">Meiothermus luteus</name>
    <dbReference type="NCBI Taxonomy" id="2026184"/>
    <lineage>
        <taxon>Bacteria</taxon>
        <taxon>Thermotogati</taxon>
        <taxon>Deinococcota</taxon>
        <taxon>Deinococci</taxon>
        <taxon>Thermales</taxon>
        <taxon>Thermaceae</taxon>
        <taxon>Meiothermus</taxon>
    </lineage>
</organism>
<evidence type="ECO:0000313" key="2">
    <source>
        <dbReference type="EMBL" id="RIH87697.1"/>
    </source>
</evidence>
<evidence type="ECO:0000313" key="3">
    <source>
        <dbReference type="Proteomes" id="UP000265800"/>
    </source>
</evidence>
<keyword evidence="1" id="KW-0732">Signal</keyword>
<name>A0A399ESQ2_9DEIN</name>
<comment type="caution">
    <text evidence="2">The sequence shown here is derived from an EMBL/GenBank/DDBJ whole genome shotgun (WGS) entry which is preliminary data.</text>
</comment>
<gene>
    <name evidence="2" type="ORF">Mlute_00858</name>
</gene>